<evidence type="ECO:0000313" key="1">
    <source>
        <dbReference type="EMBL" id="KAI0067889.1"/>
    </source>
</evidence>
<evidence type="ECO:0000313" key="2">
    <source>
        <dbReference type="Proteomes" id="UP000814140"/>
    </source>
</evidence>
<organism evidence="1 2">
    <name type="scientific">Artomyces pyxidatus</name>
    <dbReference type="NCBI Taxonomy" id="48021"/>
    <lineage>
        <taxon>Eukaryota</taxon>
        <taxon>Fungi</taxon>
        <taxon>Dikarya</taxon>
        <taxon>Basidiomycota</taxon>
        <taxon>Agaricomycotina</taxon>
        <taxon>Agaricomycetes</taxon>
        <taxon>Russulales</taxon>
        <taxon>Auriscalpiaceae</taxon>
        <taxon>Artomyces</taxon>
    </lineage>
</organism>
<name>A0ACB8THI7_9AGAM</name>
<protein>
    <submittedName>
        <fullName evidence="1">Uncharacterized protein</fullName>
    </submittedName>
</protein>
<dbReference type="Proteomes" id="UP000814140">
    <property type="component" value="Unassembled WGS sequence"/>
</dbReference>
<proteinExistence type="predicted"/>
<reference evidence="1" key="2">
    <citation type="journal article" date="2022" name="New Phytol.">
        <title>Evolutionary transition to the ectomycorrhizal habit in the genomes of a hyperdiverse lineage of mushroom-forming fungi.</title>
        <authorList>
            <person name="Looney B."/>
            <person name="Miyauchi S."/>
            <person name="Morin E."/>
            <person name="Drula E."/>
            <person name="Courty P.E."/>
            <person name="Kohler A."/>
            <person name="Kuo A."/>
            <person name="LaButti K."/>
            <person name="Pangilinan J."/>
            <person name="Lipzen A."/>
            <person name="Riley R."/>
            <person name="Andreopoulos W."/>
            <person name="He G."/>
            <person name="Johnson J."/>
            <person name="Nolan M."/>
            <person name="Tritt A."/>
            <person name="Barry K.W."/>
            <person name="Grigoriev I.V."/>
            <person name="Nagy L.G."/>
            <person name="Hibbett D."/>
            <person name="Henrissat B."/>
            <person name="Matheny P.B."/>
            <person name="Labbe J."/>
            <person name="Martin F.M."/>
        </authorList>
    </citation>
    <scope>NUCLEOTIDE SEQUENCE</scope>
    <source>
        <strain evidence="1">HHB10654</strain>
    </source>
</reference>
<sequence>QPPITLTKRLLFPHLHPSAPIPPLLPSGSPALNTELYDFIALSLRAYVTPWWSRLTRYDKQFLPEITRVLTAVLRVLEARARATDFSPLVYRDLPAALAQHYADYRSAARRQGSSYAAGGTAGLAQLFHAQQQHIGVSPEGVLEEVYVRTAIDAVLKVCLPEEDWEAEPERYIVREIVVRLVCVDIVPKITQPWFVYKSILDLLGPEQEPLKVYGSPVRRSSHFTLPSLHTLLVLFLSTVQTISSTALALIHGYKQAVQTIKTVNSSHASSASQRDVPPVHPDPASPVSDSSPTFPTPAPSSSGSVTTPASSPPISRAPSAEPKLSHPALHDLARPAIGLLAEIFTLRARFASAAFLALLSMLASVFSPFLDRLLPHLLYASFLSSQNITNVLGAGKRALFPNGYPGSAPPDLTPEEQAALCAALARRIASGIPGPLAPLLLGPNPGRTLAAVLDPLGSQACNAHLFMVIFDLVLLTLFPEMAV</sequence>
<reference evidence="1" key="1">
    <citation type="submission" date="2021-03" db="EMBL/GenBank/DDBJ databases">
        <authorList>
            <consortium name="DOE Joint Genome Institute"/>
            <person name="Ahrendt S."/>
            <person name="Looney B.P."/>
            <person name="Miyauchi S."/>
            <person name="Morin E."/>
            <person name="Drula E."/>
            <person name="Courty P.E."/>
            <person name="Chicoki N."/>
            <person name="Fauchery L."/>
            <person name="Kohler A."/>
            <person name="Kuo A."/>
            <person name="Labutti K."/>
            <person name="Pangilinan J."/>
            <person name="Lipzen A."/>
            <person name="Riley R."/>
            <person name="Andreopoulos W."/>
            <person name="He G."/>
            <person name="Johnson J."/>
            <person name="Barry K.W."/>
            <person name="Grigoriev I.V."/>
            <person name="Nagy L."/>
            <person name="Hibbett D."/>
            <person name="Henrissat B."/>
            <person name="Matheny P.B."/>
            <person name="Labbe J."/>
            <person name="Martin F."/>
        </authorList>
    </citation>
    <scope>NUCLEOTIDE SEQUENCE</scope>
    <source>
        <strain evidence="1">HHB10654</strain>
    </source>
</reference>
<comment type="caution">
    <text evidence="1">The sequence shown here is derived from an EMBL/GenBank/DDBJ whole genome shotgun (WGS) entry which is preliminary data.</text>
</comment>
<feature type="non-terminal residue" evidence="1">
    <location>
        <position position="1"/>
    </location>
</feature>
<feature type="non-terminal residue" evidence="1">
    <location>
        <position position="484"/>
    </location>
</feature>
<keyword evidence="2" id="KW-1185">Reference proteome</keyword>
<gene>
    <name evidence="1" type="ORF">BV25DRAFT_1777679</name>
</gene>
<dbReference type="EMBL" id="MU277189">
    <property type="protein sequence ID" value="KAI0067889.1"/>
    <property type="molecule type" value="Genomic_DNA"/>
</dbReference>
<accession>A0ACB8THI7</accession>